<proteinExistence type="predicted"/>
<reference evidence="1 2" key="1">
    <citation type="journal article" date="2011" name="J. Bacteriol.">
        <title>Genome analyses of icelandic strains of Sulfolobus islandicus, model organisms for genetic and virus-host interaction studies.</title>
        <authorList>
            <person name="Guo L."/>
            <person name="Brugger K."/>
            <person name="Liu C."/>
            <person name="Shah S.A."/>
            <person name="Zheng H."/>
            <person name="Zhu Y."/>
            <person name="Wang S."/>
            <person name="Lillestol R.K."/>
            <person name="Chen L."/>
            <person name="Frank J."/>
            <person name="Prangishvili D."/>
            <person name="Paulin L."/>
            <person name="She Q."/>
            <person name="Huang L."/>
            <person name="Garrett R.A."/>
        </authorList>
    </citation>
    <scope>NUCLEOTIDE SEQUENCE [LARGE SCALE GENOMIC DNA]</scope>
    <source>
        <strain evidence="1 2">REY15A</strain>
    </source>
</reference>
<sequence>MLDDPPTVTLSPQLSWGGASLTSLKEFQKKGLFKYKGAIHPR</sequence>
<protein>
    <submittedName>
        <fullName evidence="1">Uncharacterized protein</fullName>
    </submittedName>
</protein>
<dbReference type="STRING" id="930945.SiRe_0720"/>
<dbReference type="KEGG" id="sir:SiRe_0720"/>
<organism evidence="1 2">
    <name type="scientific">Saccharolobus islandicus (strain REY15A)</name>
    <name type="common">Sulfolobus islandicus</name>
    <dbReference type="NCBI Taxonomy" id="930945"/>
    <lineage>
        <taxon>Archaea</taxon>
        <taxon>Thermoproteota</taxon>
        <taxon>Thermoprotei</taxon>
        <taxon>Sulfolobales</taxon>
        <taxon>Sulfolobaceae</taxon>
        <taxon>Saccharolobus</taxon>
    </lineage>
</organism>
<evidence type="ECO:0000313" key="2">
    <source>
        <dbReference type="Proteomes" id="UP000002664"/>
    </source>
</evidence>
<dbReference type="eggNOG" id="arCOG11429">
    <property type="taxonomic scope" value="Archaea"/>
</dbReference>
<keyword evidence="2" id="KW-1185">Reference proteome</keyword>
<evidence type="ECO:0000313" key="1">
    <source>
        <dbReference type="EMBL" id="ADX84801.1"/>
    </source>
</evidence>
<dbReference type="EMBL" id="CP002425">
    <property type="protein sequence ID" value="ADX84801.1"/>
    <property type="molecule type" value="Genomic_DNA"/>
</dbReference>
<dbReference type="AlphaFoldDB" id="F0NGK3"/>
<dbReference type="HOGENOM" id="CLU_3245527_0_0_2"/>
<accession>F0NGK3</accession>
<dbReference type="Proteomes" id="UP000002664">
    <property type="component" value="Chromosome"/>
</dbReference>
<gene>
    <name evidence="1" type="ordered locus">SiRe_0720</name>
</gene>
<name>F0NGK3_SACI5</name>